<dbReference type="Pfam" id="PF00144">
    <property type="entry name" value="Beta-lactamase"/>
    <property type="match status" value="1"/>
</dbReference>
<name>A0A8H7E8S3_9EURO</name>
<evidence type="ECO:0000259" key="1">
    <source>
        <dbReference type="Pfam" id="PF00144"/>
    </source>
</evidence>
<dbReference type="Gene3D" id="3.40.710.10">
    <property type="entry name" value="DD-peptidase/beta-lactamase superfamily"/>
    <property type="match status" value="1"/>
</dbReference>
<feature type="domain" description="Beta-lactamase-related" evidence="1">
    <location>
        <begin position="12"/>
        <end position="83"/>
    </location>
</feature>
<dbReference type="AlphaFoldDB" id="A0A8H7E8S3"/>
<comment type="caution">
    <text evidence="2">The sequence shown here is derived from an EMBL/GenBank/DDBJ whole genome shotgun (WGS) entry which is preliminary data.</text>
</comment>
<dbReference type="PANTHER" id="PTHR43283">
    <property type="entry name" value="BETA-LACTAMASE-RELATED"/>
    <property type="match status" value="1"/>
</dbReference>
<dbReference type="SUPFAM" id="SSF56601">
    <property type="entry name" value="beta-lactamase/transpeptidase-like"/>
    <property type="match status" value="1"/>
</dbReference>
<evidence type="ECO:0000313" key="2">
    <source>
        <dbReference type="EMBL" id="KAF7513477.1"/>
    </source>
</evidence>
<dbReference type="EMBL" id="JAACFV010000005">
    <property type="protein sequence ID" value="KAF7513477.1"/>
    <property type="molecule type" value="Genomic_DNA"/>
</dbReference>
<proteinExistence type="predicted"/>
<reference evidence="2" key="1">
    <citation type="submission" date="2020-02" db="EMBL/GenBank/DDBJ databases">
        <authorList>
            <person name="Palmer J.M."/>
        </authorList>
    </citation>
    <scope>NUCLEOTIDE SEQUENCE</scope>
    <source>
        <strain evidence="2">EPUS1.4</strain>
        <tissue evidence="2">Thallus</tissue>
    </source>
</reference>
<organism evidence="2 3">
    <name type="scientific">Endocarpon pusillum</name>
    <dbReference type="NCBI Taxonomy" id="364733"/>
    <lineage>
        <taxon>Eukaryota</taxon>
        <taxon>Fungi</taxon>
        <taxon>Dikarya</taxon>
        <taxon>Ascomycota</taxon>
        <taxon>Pezizomycotina</taxon>
        <taxon>Eurotiomycetes</taxon>
        <taxon>Chaetothyriomycetidae</taxon>
        <taxon>Verrucariales</taxon>
        <taxon>Verrucariaceae</taxon>
        <taxon>Endocarpon</taxon>
    </lineage>
</organism>
<accession>A0A8H7E8S3</accession>
<dbReference type="InterPro" id="IPR001466">
    <property type="entry name" value="Beta-lactam-related"/>
</dbReference>
<dbReference type="OrthoDB" id="428260at2759"/>
<gene>
    <name evidence="2" type="ORF">GJ744_008771</name>
</gene>
<sequence length="149" mass="16921">MAPIGLDEFSGMKEDYLSRPLVHQPGNRWEYSMSIDWAGQLVERVTGMSLNDYFLMHIFEPIGYQHVSHRTDVEGPGLSKTRLAAALPGLRNTARSLRCCSTTARMRRRGIRSKEMFTNQIKGHAGLRPPGRYISTHRNHQLSNSLPDL</sequence>
<dbReference type="InterPro" id="IPR012338">
    <property type="entry name" value="Beta-lactam/transpept-like"/>
</dbReference>
<dbReference type="PANTHER" id="PTHR43283:SF3">
    <property type="entry name" value="BETA-LACTAMASE FAMILY PROTEIN (AFU_ORTHOLOGUE AFUA_5G07500)"/>
    <property type="match status" value="1"/>
</dbReference>
<dbReference type="InterPro" id="IPR050789">
    <property type="entry name" value="Diverse_Enzym_Activities"/>
</dbReference>
<evidence type="ECO:0000313" key="3">
    <source>
        <dbReference type="Proteomes" id="UP000606974"/>
    </source>
</evidence>
<dbReference type="Proteomes" id="UP000606974">
    <property type="component" value="Unassembled WGS sequence"/>
</dbReference>
<protein>
    <recommendedName>
        <fullName evidence="1">Beta-lactamase-related domain-containing protein</fullName>
    </recommendedName>
</protein>
<keyword evidence="3" id="KW-1185">Reference proteome</keyword>